<name>A0A7W7RT32_9ACTN</name>
<protein>
    <submittedName>
        <fullName evidence="1">Thioredoxin-like negative regulator of GroEL</fullName>
    </submittedName>
</protein>
<sequence>MTATLAEEFARGRMFFELNDYIGAARILAPVVAAEPGNVEARLLLARAYYHSAQLRGAEAELRAVIERAPTEEYAHLLLGRTLQRANRHAEAETYLRLHAAMTG</sequence>
<gene>
    <name evidence="1" type="ORF">FHR32_001393</name>
</gene>
<dbReference type="Gene3D" id="1.25.40.10">
    <property type="entry name" value="Tetratricopeptide repeat domain"/>
    <property type="match status" value="1"/>
</dbReference>
<dbReference type="SUPFAM" id="SSF48452">
    <property type="entry name" value="TPR-like"/>
    <property type="match status" value="1"/>
</dbReference>
<dbReference type="RefSeq" id="WP_184753519.1">
    <property type="nucleotide sequence ID" value="NZ_BAABEK010000075.1"/>
</dbReference>
<dbReference type="Pfam" id="PF14559">
    <property type="entry name" value="TPR_19"/>
    <property type="match status" value="1"/>
</dbReference>
<proteinExistence type="predicted"/>
<evidence type="ECO:0000313" key="1">
    <source>
        <dbReference type="EMBL" id="MBB4937088.1"/>
    </source>
</evidence>
<evidence type="ECO:0000313" key="2">
    <source>
        <dbReference type="Proteomes" id="UP000534286"/>
    </source>
</evidence>
<dbReference type="EMBL" id="JACHJU010000001">
    <property type="protein sequence ID" value="MBB4937088.1"/>
    <property type="molecule type" value="Genomic_DNA"/>
</dbReference>
<reference evidence="1 2" key="1">
    <citation type="submission" date="2020-08" db="EMBL/GenBank/DDBJ databases">
        <title>Sequencing the genomes of 1000 actinobacteria strains.</title>
        <authorList>
            <person name="Klenk H.-P."/>
        </authorList>
    </citation>
    <scope>NUCLEOTIDE SEQUENCE [LARGE SCALE GENOMIC DNA]</scope>
    <source>
        <strain evidence="1 2">DSM 43023</strain>
    </source>
</reference>
<comment type="caution">
    <text evidence="1">The sequence shown here is derived from an EMBL/GenBank/DDBJ whole genome shotgun (WGS) entry which is preliminary data.</text>
</comment>
<dbReference type="Proteomes" id="UP000534286">
    <property type="component" value="Unassembled WGS sequence"/>
</dbReference>
<keyword evidence="2" id="KW-1185">Reference proteome</keyword>
<dbReference type="InterPro" id="IPR011990">
    <property type="entry name" value="TPR-like_helical_dom_sf"/>
</dbReference>
<dbReference type="AlphaFoldDB" id="A0A7W7RT32"/>
<accession>A0A7W7RT32</accession>
<organism evidence="1 2">
    <name type="scientific">Streptosporangium album</name>
    <dbReference type="NCBI Taxonomy" id="47479"/>
    <lineage>
        <taxon>Bacteria</taxon>
        <taxon>Bacillati</taxon>
        <taxon>Actinomycetota</taxon>
        <taxon>Actinomycetes</taxon>
        <taxon>Streptosporangiales</taxon>
        <taxon>Streptosporangiaceae</taxon>
        <taxon>Streptosporangium</taxon>
    </lineage>
</organism>